<dbReference type="GO" id="GO:0016042">
    <property type="term" value="P:lipid catabolic process"/>
    <property type="evidence" value="ECO:0007669"/>
    <property type="project" value="UniProtKB-KW"/>
</dbReference>
<dbReference type="PANTHER" id="PTHR11005">
    <property type="entry name" value="LYSOSOMAL ACID LIPASE-RELATED"/>
    <property type="match status" value="1"/>
</dbReference>
<feature type="signal peptide" evidence="8">
    <location>
        <begin position="1"/>
        <end position="26"/>
    </location>
</feature>
<feature type="chain" id="PRO_5027842569" evidence="8">
    <location>
        <begin position="27"/>
        <end position="447"/>
    </location>
</feature>
<keyword evidence="6" id="KW-0325">Glycoprotein</keyword>
<dbReference type="PIRSF" id="PIRSF000862">
    <property type="entry name" value="Steryl_ester_lip"/>
    <property type="match status" value="1"/>
</dbReference>
<organism evidence="11">
    <name type="scientific">Thrips palmi</name>
    <name type="common">Melon thrips</name>
    <dbReference type="NCBI Taxonomy" id="161013"/>
    <lineage>
        <taxon>Eukaryota</taxon>
        <taxon>Metazoa</taxon>
        <taxon>Ecdysozoa</taxon>
        <taxon>Arthropoda</taxon>
        <taxon>Hexapoda</taxon>
        <taxon>Insecta</taxon>
        <taxon>Pterygota</taxon>
        <taxon>Neoptera</taxon>
        <taxon>Paraneoptera</taxon>
        <taxon>Thysanoptera</taxon>
        <taxon>Terebrantia</taxon>
        <taxon>Thripoidea</taxon>
        <taxon>Thripidae</taxon>
        <taxon>Thrips</taxon>
    </lineage>
</organism>
<evidence type="ECO:0000256" key="3">
    <source>
        <dbReference type="ARBA" id="ARBA00022801"/>
    </source>
</evidence>
<dbReference type="InterPro" id="IPR025483">
    <property type="entry name" value="Lipase_euk"/>
</dbReference>
<keyword evidence="3" id="KW-0378">Hydrolase</keyword>
<keyword evidence="2 8" id="KW-0732">Signal</keyword>
<gene>
    <name evidence="11" type="primary">LOC117644475</name>
</gene>
<evidence type="ECO:0000313" key="10">
    <source>
        <dbReference type="Proteomes" id="UP000515158"/>
    </source>
</evidence>
<keyword evidence="10" id="KW-1185">Reference proteome</keyword>
<feature type="active site" description="Nucleophile" evidence="7">
    <location>
        <position position="211"/>
    </location>
</feature>
<sequence>MARWKGACYLLLLLLLLPATLDTVDALVHAERRPEFPRDARDLMVRLARAISGLAQGLALDNAYRPHRQSARGAPGKHFRGTRALVAASGYPLEAHEVRTPDGYFLSVFRIPRPRRPVVFLMHGLMLSSADYFTLGRGRALPLLLHDAGFDVWLGNGRGSMESRRHEDRHADDPGFWDFTWHEIGVLDLPSCIDHVLAATNQSALHYVGHSQGTTTFFVMGSERPEYMAKVKAFVGLAPVAFVRDIRSDLIRVTCDLGAPAFLRHRGFMELLPNPPFISALKQLLCSPGAATQPLCSAFLSLISGFYSKQVNVTMMPSLFTNFPGGSALKQLEHYCQQLALEELDFRQFDLKARGNLARYGQVRPPAYNLSRVTAPCYLIHADNDVLAVQSNVEALSQRLPNVPPDGVRLVRLAEFNHLDFIYGRDAKELVYDHVLAYIGRQERLPT</sequence>
<dbReference type="KEGG" id="tpal:117644475"/>
<dbReference type="InParanoid" id="A0A6P8ZM27"/>
<evidence type="ECO:0000256" key="1">
    <source>
        <dbReference type="ARBA" id="ARBA00010701"/>
    </source>
</evidence>
<dbReference type="AlphaFoldDB" id="A0A6P8ZM27"/>
<evidence type="ECO:0000259" key="9">
    <source>
        <dbReference type="Pfam" id="PF04083"/>
    </source>
</evidence>
<accession>A0A6P8ZM27</accession>
<dbReference type="SUPFAM" id="SSF53474">
    <property type="entry name" value="alpha/beta-Hydrolases"/>
    <property type="match status" value="1"/>
</dbReference>
<evidence type="ECO:0000256" key="6">
    <source>
        <dbReference type="ARBA" id="ARBA00023180"/>
    </source>
</evidence>
<proteinExistence type="inferred from homology"/>
<dbReference type="RefSeq" id="XP_034239874.1">
    <property type="nucleotide sequence ID" value="XM_034383983.1"/>
</dbReference>
<dbReference type="Gene3D" id="3.40.50.1820">
    <property type="entry name" value="alpha/beta hydrolase"/>
    <property type="match status" value="1"/>
</dbReference>
<feature type="active site" description="Charge relay system" evidence="7">
    <location>
        <position position="418"/>
    </location>
</feature>
<reference evidence="11" key="1">
    <citation type="submission" date="2025-08" db="UniProtKB">
        <authorList>
            <consortium name="RefSeq"/>
        </authorList>
    </citation>
    <scope>IDENTIFICATION</scope>
    <source>
        <tissue evidence="11">Total insect</tissue>
    </source>
</reference>
<evidence type="ECO:0000256" key="8">
    <source>
        <dbReference type="SAM" id="SignalP"/>
    </source>
</evidence>
<feature type="active site" description="Charge relay system" evidence="7">
    <location>
        <position position="385"/>
    </location>
</feature>
<protein>
    <submittedName>
        <fullName evidence="11">Lipase 3-like</fullName>
    </submittedName>
</protein>
<dbReference type="OrthoDB" id="9974421at2759"/>
<dbReference type="FunFam" id="3.40.50.1820:FF:000057">
    <property type="entry name" value="Lipase"/>
    <property type="match status" value="1"/>
</dbReference>
<comment type="similarity">
    <text evidence="1">Belongs to the AB hydrolase superfamily. Lipase family.</text>
</comment>
<evidence type="ECO:0000256" key="4">
    <source>
        <dbReference type="ARBA" id="ARBA00022963"/>
    </source>
</evidence>
<feature type="domain" description="Partial AB-hydrolase lipase" evidence="9">
    <location>
        <begin position="85"/>
        <end position="134"/>
    </location>
</feature>
<dbReference type="GO" id="GO:0016788">
    <property type="term" value="F:hydrolase activity, acting on ester bonds"/>
    <property type="evidence" value="ECO:0007669"/>
    <property type="project" value="InterPro"/>
</dbReference>
<dbReference type="GeneID" id="117644475"/>
<dbReference type="InterPro" id="IPR029058">
    <property type="entry name" value="AB_hydrolase_fold"/>
</dbReference>
<dbReference type="Pfam" id="PF04083">
    <property type="entry name" value="Abhydro_lipase"/>
    <property type="match status" value="1"/>
</dbReference>
<evidence type="ECO:0000256" key="2">
    <source>
        <dbReference type="ARBA" id="ARBA00022729"/>
    </source>
</evidence>
<name>A0A6P8ZM27_THRPL</name>
<dbReference type="Proteomes" id="UP000515158">
    <property type="component" value="Unplaced"/>
</dbReference>
<keyword evidence="4" id="KW-0442">Lipid degradation</keyword>
<evidence type="ECO:0000313" key="11">
    <source>
        <dbReference type="RefSeq" id="XP_034239874.1"/>
    </source>
</evidence>
<dbReference type="InterPro" id="IPR006693">
    <property type="entry name" value="AB_hydrolase_lipase"/>
</dbReference>
<evidence type="ECO:0000256" key="5">
    <source>
        <dbReference type="ARBA" id="ARBA00023098"/>
    </source>
</evidence>
<evidence type="ECO:0000256" key="7">
    <source>
        <dbReference type="PIRSR" id="PIRSR000862-1"/>
    </source>
</evidence>
<keyword evidence="5" id="KW-0443">Lipid metabolism</keyword>